<organism evidence="3 4">
    <name type="scientific">Mytilus coruscus</name>
    <name type="common">Sea mussel</name>
    <dbReference type="NCBI Taxonomy" id="42192"/>
    <lineage>
        <taxon>Eukaryota</taxon>
        <taxon>Metazoa</taxon>
        <taxon>Spiralia</taxon>
        <taxon>Lophotrochozoa</taxon>
        <taxon>Mollusca</taxon>
        <taxon>Bivalvia</taxon>
        <taxon>Autobranchia</taxon>
        <taxon>Pteriomorphia</taxon>
        <taxon>Mytilida</taxon>
        <taxon>Mytiloidea</taxon>
        <taxon>Mytilidae</taxon>
        <taxon>Mytilinae</taxon>
        <taxon>Mytilus</taxon>
    </lineage>
</organism>
<protein>
    <submittedName>
        <fullName evidence="3">Uncharacterized protein</fullName>
    </submittedName>
</protein>
<feature type="compositionally biased region" description="Basic and acidic residues" evidence="1">
    <location>
        <begin position="291"/>
        <end position="312"/>
    </location>
</feature>
<reference evidence="3 4" key="1">
    <citation type="submission" date="2020-06" db="EMBL/GenBank/DDBJ databases">
        <authorList>
            <person name="Li R."/>
            <person name="Bekaert M."/>
        </authorList>
    </citation>
    <scope>NUCLEOTIDE SEQUENCE [LARGE SCALE GENOMIC DNA]</scope>
    <source>
        <strain evidence="4">wild</strain>
    </source>
</reference>
<keyword evidence="2" id="KW-1133">Transmembrane helix</keyword>
<evidence type="ECO:0000313" key="4">
    <source>
        <dbReference type="Proteomes" id="UP000507470"/>
    </source>
</evidence>
<feature type="compositionally biased region" description="Basic and acidic residues" evidence="1">
    <location>
        <begin position="85"/>
        <end position="98"/>
    </location>
</feature>
<proteinExistence type="predicted"/>
<sequence length="405" mass="45422">MLFKNETICMVFGIAGIVFIVITPIVVLFIYCKIRKITCCNETHQERRTELKLDGKEGIRESAVSGDQNTTLQRYVKNPTLDSNLRAKESDEQGEPKYDYAVTGEISRCTGNESQKSHEESLDHKRENTSKNETENTKKADEPAVIEDTEVKRKEKANANKPIKRTCLKSGTVHYENEVDTSVKKATDDSENESGSDTTYVQMRKKDSASDQYENEGNKISSNERHGNESNVYESVHGLSKKMMTVENIDIEANNDNCMATSDKGISDNISHKKLNTDRDNLQTSNTNYIENRENEHGERLGKRDSYSKRESQGSGQSNESRKSDESEESNDSNKSRSTDISVRSDNTDISVRSNNTDISVRSDNTPGESAPSTNPSQDSSATYINVYAKHIQIGLSTIVHMHTD</sequence>
<dbReference type="EMBL" id="CACVKT020003993">
    <property type="protein sequence ID" value="CAC5387208.1"/>
    <property type="molecule type" value="Genomic_DNA"/>
</dbReference>
<gene>
    <name evidence="3" type="ORF">MCOR_22569</name>
</gene>
<evidence type="ECO:0000256" key="2">
    <source>
        <dbReference type="SAM" id="Phobius"/>
    </source>
</evidence>
<accession>A0A6J8BTA8</accession>
<feature type="compositionally biased region" description="Basic and acidic residues" evidence="1">
    <location>
        <begin position="115"/>
        <end position="142"/>
    </location>
</feature>
<dbReference type="Proteomes" id="UP000507470">
    <property type="component" value="Unassembled WGS sequence"/>
</dbReference>
<feature type="compositionally biased region" description="Polar residues" evidence="1">
    <location>
        <begin position="339"/>
        <end position="380"/>
    </location>
</feature>
<dbReference type="AlphaFoldDB" id="A0A6J8BTA8"/>
<feature type="transmembrane region" description="Helical" evidence="2">
    <location>
        <begin position="7"/>
        <end position="31"/>
    </location>
</feature>
<feature type="region of interest" description="Disordered" evidence="1">
    <location>
        <begin position="62"/>
        <end position="157"/>
    </location>
</feature>
<evidence type="ECO:0000313" key="3">
    <source>
        <dbReference type="EMBL" id="CAC5387208.1"/>
    </source>
</evidence>
<feature type="region of interest" description="Disordered" evidence="1">
    <location>
        <begin position="179"/>
        <end position="230"/>
    </location>
</feature>
<feature type="compositionally biased region" description="Basic and acidic residues" evidence="1">
    <location>
        <begin position="179"/>
        <end position="188"/>
    </location>
</feature>
<feature type="region of interest" description="Disordered" evidence="1">
    <location>
        <begin position="265"/>
        <end position="380"/>
    </location>
</feature>
<keyword evidence="2" id="KW-0812">Transmembrane</keyword>
<evidence type="ECO:0000256" key="1">
    <source>
        <dbReference type="SAM" id="MobiDB-lite"/>
    </source>
</evidence>
<keyword evidence="4" id="KW-1185">Reference proteome</keyword>
<keyword evidence="2" id="KW-0472">Membrane</keyword>
<name>A0A6J8BTA8_MYTCO</name>
<dbReference type="OrthoDB" id="10373401at2759"/>